<evidence type="ECO:0008006" key="5">
    <source>
        <dbReference type="Google" id="ProtNLM"/>
    </source>
</evidence>
<organism evidence="2 4">
    <name type="scientific">Nocardia albiluteola</name>
    <dbReference type="NCBI Taxonomy" id="2842303"/>
    <lineage>
        <taxon>Bacteria</taxon>
        <taxon>Bacillati</taxon>
        <taxon>Actinomycetota</taxon>
        <taxon>Actinomycetes</taxon>
        <taxon>Mycobacteriales</taxon>
        <taxon>Nocardiaceae</taxon>
        <taxon>Nocardia</taxon>
    </lineage>
</organism>
<keyword evidence="1" id="KW-0732">Signal</keyword>
<gene>
    <name evidence="2" type="ORF">KO481_14295</name>
    <name evidence="3" type="ORF">KO481_28615</name>
</gene>
<evidence type="ECO:0000313" key="3">
    <source>
        <dbReference type="EMBL" id="MBU3065479.1"/>
    </source>
</evidence>
<accession>A0ABS6AXC1</accession>
<reference evidence="2 4" key="1">
    <citation type="submission" date="2021-06" db="EMBL/GenBank/DDBJ databases">
        <title>Actinomycetes sequencing.</title>
        <authorList>
            <person name="Shan Q."/>
        </authorList>
    </citation>
    <scope>NUCLEOTIDE SEQUENCE [LARGE SCALE GENOMIC DNA]</scope>
    <source>
        <strain evidence="2 4">NEAU-G5</strain>
    </source>
</reference>
<evidence type="ECO:0000313" key="2">
    <source>
        <dbReference type="EMBL" id="MBU3062687.1"/>
    </source>
</evidence>
<feature type="signal peptide" evidence="1">
    <location>
        <begin position="1"/>
        <end position="28"/>
    </location>
</feature>
<name>A0ABS6AXC1_9NOCA</name>
<sequence length="120" mass="12210">MKKRTTLVLVISALATVLTGVMAGQAQAGSALGSDCAVLGPIGSNAVPTLAPLQNMPQSQAAPKLNAYLGQLRGQEGRLTTAQGKADLHAYIDALQNATSPSAAPQIMAAINKLQTDCPT</sequence>
<comment type="caution">
    <text evidence="2">The sequence shown here is derived from an EMBL/GenBank/DDBJ whole genome shotgun (WGS) entry which is preliminary data.</text>
</comment>
<evidence type="ECO:0000313" key="4">
    <source>
        <dbReference type="Proteomes" id="UP000733379"/>
    </source>
</evidence>
<protein>
    <recommendedName>
        <fullName evidence="5">Hemophore-related protein</fullName>
    </recommendedName>
</protein>
<keyword evidence="4" id="KW-1185">Reference proteome</keyword>
<dbReference type="Proteomes" id="UP000733379">
    <property type="component" value="Unassembled WGS sequence"/>
</dbReference>
<dbReference type="RefSeq" id="WP_215917592.1">
    <property type="nucleotide sequence ID" value="NZ_JAHKNI010000004.1"/>
</dbReference>
<dbReference type="EMBL" id="JAHKNI010000011">
    <property type="protein sequence ID" value="MBU3065479.1"/>
    <property type="molecule type" value="Genomic_DNA"/>
</dbReference>
<evidence type="ECO:0000256" key="1">
    <source>
        <dbReference type="SAM" id="SignalP"/>
    </source>
</evidence>
<dbReference type="EMBL" id="JAHKNI010000004">
    <property type="protein sequence ID" value="MBU3062687.1"/>
    <property type="molecule type" value="Genomic_DNA"/>
</dbReference>
<proteinExistence type="predicted"/>
<feature type="chain" id="PRO_5045032152" description="Hemophore-related protein" evidence="1">
    <location>
        <begin position="29"/>
        <end position="120"/>
    </location>
</feature>